<evidence type="ECO:0000256" key="1">
    <source>
        <dbReference type="SAM" id="SignalP"/>
    </source>
</evidence>
<proteinExistence type="predicted"/>
<name>A0ABT5HZ43_9CAUL</name>
<feature type="signal peptide" evidence="1">
    <location>
        <begin position="1"/>
        <end position="22"/>
    </location>
</feature>
<evidence type="ECO:0000313" key="3">
    <source>
        <dbReference type="Proteomes" id="UP001214854"/>
    </source>
</evidence>
<organism evidence="2 3">
    <name type="scientific">Asticcacaulis aquaticus</name>
    <dbReference type="NCBI Taxonomy" id="2984212"/>
    <lineage>
        <taxon>Bacteria</taxon>
        <taxon>Pseudomonadati</taxon>
        <taxon>Pseudomonadota</taxon>
        <taxon>Alphaproteobacteria</taxon>
        <taxon>Caulobacterales</taxon>
        <taxon>Caulobacteraceae</taxon>
        <taxon>Asticcacaulis</taxon>
    </lineage>
</organism>
<keyword evidence="1" id="KW-0732">Signal</keyword>
<sequence length="122" mass="12250">MSKRLSLLAVAAFAVFAAPAFAECDEAQESAAGKAIASATSAAVAKAVAVEGKQMVSINSCEAAGGGAYAEFKYNFLGAGGLYWVEGSARVKGGAVSELKLKRMSPNLADASTKAGVKLASN</sequence>
<gene>
    <name evidence="2" type="ORF">PQU92_17585</name>
</gene>
<evidence type="ECO:0000313" key="2">
    <source>
        <dbReference type="EMBL" id="MDC7685100.1"/>
    </source>
</evidence>
<dbReference type="RefSeq" id="WP_272749608.1">
    <property type="nucleotide sequence ID" value="NZ_JAQQKX010000020.1"/>
</dbReference>
<comment type="caution">
    <text evidence="2">The sequence shown here is derived from an EMBL/GenBank/DDBJ whole genome shotgun (WGS) entry which is preliminary data.</text>
</comment>
<keyword evidence="3" id="KW-1185">Reference proteome</keyword>
<dbReference type="Proteomes" id="UP001214854">
    <property type="component" value="Unassembled WGS sequence"/>
</dbReference>
<feature type="chain" id="PRO_5045250139" description="Lipoprotein" evidence="1">
    <location>
        <begin position="23"/>
        <end position="122"/>
    </location>
</feature>
<dbReference type="EMBL" id="JAQQKX010000020">
    <property type="protein sequence ID" value="MDC7685100.1"/>
    <property type="molecule type" value="Genomic_DNA"/>
</dbReference>
<reference evidence="2 3" key="1">
    <citation type="submission" date="2023-01" db="EMBL/GenBank/DDBJ databases">
        <title>Novel species of the genus Asticcacaulis isolated from rivers.</title>
        <authorList>
            <person name="Lu H."/>
        </authorList>
    </citation>
    <scope>NUCLEOTIDE SEQUENCE [LARGE SCALE GENOMIC DNA]</scope>
    <source>
        <strain evidence="2 3">BYS171W</strain>
    </source>
</reference>
<protein>
    <recommendedName>
        <fullName evidence="4">Lipoprotein</fullName>
    </recommendedName>
</protein>
<accession>A0ABT5HZ43</accession>
<evidence type="ECO:0008006" key="4">
    <source>
        <dbReference type="Google" id="ProtNLM"/>
    </source>
</evidence>